<organism evidence="2 3">
    <name type="scientific">Phormidium yuhuli AB48</name>
    <dbReference type="NCBI Taxonomy" id="2940671"/>
    <lineage>
        <taxon>Bacteria</taxon>
        <taxon>Bacillati</taxon>
        <taxon>Cyanobacteriota</taxon>
        <taxon>Cyanophyceae</taxon>
        <taxon>Oscillatoriophycideae</taxon>
        <taxon>Oscillatoriales</taxon>
        <taxon>Oscillatoriaceae</taxon>
        <taxon>Phormidium</taxon>
        <taxon>Phormidium yuhuli</taxon>
    </lineage>
</organism>
<protein>
    <submittedName>
        <fullName evidence="2">DUF2281 domain-containing protein</fullName>
    </submittedName>
</protein>
<sequence length="81" mass="9256">MTSSTADTTASRPETILEKLRDLPETQQQQVLDYIEFLAQKYPKPQPRSKKPRVAGLHKGKVWISDDFNDPLPPEYWSGQG</sequence>
<dbReference type="RefSeq" id="WP_252660371.1">
    <property type="nucleotide sequence ID" value="NZ_CP098611.1"/>
</dbReference>
<evidence type="ECO:0000313" key="2">
    <source>
        <dbReference type="EMBL" id="USR89587.1"/>
    </source>
</evidence>
<accession>A0ABY5AL78</accession>
<gene>
    <name evidence="2" type="ORF">NEA10_11910</name>
</gene>
<reference evidence="2" key="1">
    <citation type="submission" date="2022-06" db="EMBL/GenBank/DDBJ databases">
        <title>Genome sequence of Phormidium yuhuli AB48 isolated from an industrial photobioreactor environment.</title>
        <authorList>
            <person name="Qiu Y."/>
            <person name="Noonan A.J.C."/>
            <person name="Dofher K."/>
            <person name="Koch M."/>
            <person name="Kieft B."/>
            <person name="Lin X."/>
            <person name="Ziels R.M."/>
            <person name="Hallam S.J."/>
        </authorList>
    </citation>
    <scope>NUCLEOTIDE SEQUENCE</scope>
    <source>
        <strain evidence="2">AB48</strain>
    </source>
</reference>
<dbReference type="Proteomes" id="UP001056708">
    <property type="component" value="Chromosome"/>
</dbReference>
<dbReference type="InterPro" id="IPR018739">
    <property type="entry name" value="DUF2281"/>
</dbReference>
<name>A0ABY5AL78_9CYAN</name>
<evidence type="ECO:0000313" key="3">
    <source>
        <dbReference type="Proteomes" id="UP001056708"/>
    </source>
</evidence>
<dbReference type="EMBL" id="CP098611">
    <property type="protein sequence ID" value="USR89587.1"/>
    <property type="molecule type" value="Genomic_DNA"/>
</dbReference>
<evidence type="ECO:0000259" key="1">
    <source>
        <dbReference type="Pfam" id="PF10047"/>
    </source>
</evidence>
<keyword evidence="3" id="KW-1185">Reference proteome</keyword>
<dbReference type="Pfam" id="PF10047">
    <property type="entry name" value="DUF2281"/>
    <property type="match status" value="1"/>
</dbReference>
<feature type="domain" description="DUF2281" evidence="1">
    <location>
        <begin position="16"/>
        <end position="72"/>
    </location>
</feature>
<proteinExistence type="predicted"/>